<organism evidence="7">
    <name type="scientific">marine sediment metagenome</name>
    <dbReference type="NCBI Taxonomy" id="412755"/>
    <lineage>
        <taxon>unclassified sequences</taxon>
        <taxon>metagenomes</taxon>
        <taxon>ecological metagenomes</taxon>
    </lineage>
</organism>
<evidence type="ECO:0000256" key="4">
    <source>
        <dbReference type="ARBA" id="ARBA00022989"/>
    </source>
</evidence>
<feature type="transmembrane region" description="Helical" evidence="6">
    <location>
        <begin position="93"/>
        <end position="119"/>
    </location>
</feature>
<gene>
    <name evidence="7" type="ORF">S01H4_16006</name>
</gene>
<dbReference type="GO" id="GO:0140359">
    <property type="term" value="F:ABC-type transporter activity"/>
    <property type="evidence" value="ECO:0007669"/>
    <property type="project" value="InterPro"/>
</dbReference>
<dbReference type="AlphaFoldDB" id="X1AT93"/>
<dbReference type="PANTHER" id="PTHR30294:SF29">
    <property type="entry name" value="MULTIDRUG ABC TRANSPORTER PERMEASE YBHS-RELATED"/>
    <property type="match status" value="1"/>
</dbReference>
<name>X1AT93_9ZZZZ</name>
<evidence type="ECO:0000256" key="2">
    <source>
        <dbReference type="ARBA" id="ARBA00022475"/>
    </source>
</evidence>
<reference evidence="7" key="1">
    <citation type="journal article" date="2014" name="Front. Microbiol.">
        <title>High frequency of phylogenetically diverse reductive dehalogenase-homologous genes in deep subseafloor sedimentary metagenomes.</title>
        <authorList>
            <person name="Kawai M."/>
            <person name="Futagami T."/>
            <person name="Toyoda A."/>
            <person name="Takaki Y."/>
            <person name="Nishi S."/>
            <person name="Hori S."/>
            <person name="Arai W."/>
            <person name="Tsubouchi T."/>
            <person name="Morono Y."/>
            <person name="Uchiyama I."/>
            <person name="Ito T."/>
            <person name="Fujiyama A."/>
            <person name="Inagaki F."/>
            <person name="Takami H."/>
        </authorList>
    </citation>
    <scope>NUCLEOTIDE SEQUENCE</scope>
    <source>
        <strain evidence="7">Expedition CK06-06</strain>
    </source>
</reference>
<accession>X1AT93</accession>
<feature type="transmembrane region" description="Helical" evidence="6">
    <location>
        <begin position="202"/>
        <end position="226"/>
    </location>
</feature>
<evidence type="ECO:0000256" key="3">
    <source>
        <dbReference type="ARBA" id="ARBA00022692"/>
    </source>
</evidence>
<feature type="transmembrane region" description="Helical" evidence="6">
    <location>
        <begin position="131"/>
        <end position="152"/>
    </location>
</feature>
<protein>
    <recommendedName>
        <fullName evidence="8">ABC-2 type transporter domain-containing protein</fullName>
    </recommendedName>
</protein>
<feature type="transmembrane region" description="Helical" evidence="6">
    <location>
        <begin position="159"/>
        <end position="182"/>
    </location>
</feature>
<keyword evidence="2" id="KW-1003">Cell membrane</keyword>
<evidence type="ECO:0000256" key="6">
    <source>
        <dbReference type="SAM" id="Phobius"/>
    </source>
</evidence>
<dbReference type="EMBL" id="BART01007010">
    <property type="protein sequence ID" value="GAG72497.1"/>
    <property type="molecule type" value="Genomic_DNA"/>
</dbReference>
<sequence length="236" mass="25891">MRNVLAIARREIVAYFTSPIAYVVLAAFLGVIGYFFPLILFYSGQATLEYLLSDMAFVLLLITPLLTMRLLAEEQRLGTIELLLTSPVRDWELVAGKFLASLAFLVVLLVLSAYTSLILFQVGNPDPGPILTGYLGIFLLGGSLLAIGLLLSSLTQNQIVAAVLSLVIMMLLWLLSALAGALEPPVSDVLTAMAIFEHFSDFAKGIISLKDVVFYLSLMALALFLTTRSVETRRWR</sequence>
<dbReference type="GO" id="GO:0005886">
    <property type="term" value="C:plasma membrane"/>
    <property type="evidence" value="ECO:0007669"/>
    <property type="project" value="UniProtKB-SubCell"/>
</dbReference>
<keyword evidence="3 6" id="KW-0812">Transmembrane</keyword>
<evidence type="ECO:0000256" key="1">
    <source>
        <dbReference type="ARBA" id="ARBA00004651"/>
    </source>
</evidence>
<dbReference type="Pfam" id="PF12679">
    <property type="entry name" value="ABC2_membrane_2"/>
    <property type="match status" value="1"/>
</dbReference>
<keyword evidence="5 6" id="KW-0472">Membrane</keyword>
<dbReference type="InterPro" id="IPR051449">
    <property type="entry name" value="ABC-2_transporter_component"/>
</dbReference>
<dbReference type="PANTHER" id="PTHR30294">
    <property type="entry name" value="MEMBRANE COMPONENT OF ABC TRANSPORTER YHHJ-RELATED"/>
    <property type="match status" value="1"/>
</dbReference>
<comment type="subcellular location">
    <subcellularLocation>
        <location evidence="1">Cell membrane</location>
        <topology evidence="1">Multi-pass membrane protein</topology>
    </subcellularLocation>
</comment>
<feature type="transmembrane region" description="Helical" evidence="6">
    <location>
        <begin position="55"/>
        <end position="72"/>
    </location>
</feature>
<evidence type="ECO:0008006" key="8">
    <source>
        <dbReference type="Google" id="ProtNLM"/>
    </source>
</evidence>
<evidence type="ECO:0000313" key="7">
    <source>
        <dbReference type="EMBL" id="GAG72497.1"/>
    </source>
</evidence>
<proteinExistence type="predicted"/>
<comment type="caution">
    <text evidence="7">The sequence shown here is derived from an EMBL/GenBank/DDBJ whole genome shotgun (WGS) entry which is preliminary data.</text>
</comment>
<keyword evidence="4 6" id="KW-1133">Transmembrane helix</keyword>
<feature type="transmembrane region" description="Helical" evidence="6">
    <location>
        <begin position="12"/>
        <end position="35"/>
    </location>
</feature>
<evidence type="ECO:0000256" key="5">
    <source>
        <dbReference type="ARBA" id="ARBA00023136"/>
    </source>
</evidence>